<protein>
    <submittedName>
        <fullName evidence="1">Uncharacterized protein</fullName>
    </submittedName>
</protein>
<gene>
    <name evidence="1" type="ORF">ACFSBL_07745</name>
</gene>
<dbReference type="EMBL" id="JBHUDO010000002">
    <property type="protein sequence ID" value="MFD1645572.1"/>
    <property type="molecule type" value="Genomic_DNA"/>
</dbReference>
<proteinExistence type="predicted"/>
<reference evidence="1 2" key="1">
    <citation type="journal article" date="2019" name="Int. J. Syst. Evol. Microbiol.">
        <title>The Global Catalogue of Microorganisms (GCM) 10K type strain sequencing project: providing services to taxonomists for standard genome sequencing and annotation.</title>
        <authorList>
            <consortium name="The Broad Institute Genomics Platform"/>
            <consortium name="The Broad Institute Genome Sequencing Center for Infectious Disease"/>
            <person name="Wu L."/>
            <person name="Ma J."/>
        </authorList>
    </citation>
    <scope>NUCLEOTIDE SEQUENCE [LARGE SCALE GENOMIC DNA]</scope>
    <source>
        <strain evidence="1 2">CGMCC 1.10390</strain>
    </source>
</reference>
<evidence type="ECO:0000313" key="1">
    <source>
        <dbReference type="EMBL" id="MFD1645572.1"/>
    </source>
</evidence>
<dbReference type="AlphaFoldDB" id="A0ABD6DHR9"/>
<keyword evidence="2" id="KW-1185">Reference proteome</keyword>
<sequence>MSELADVVEAATKGLAEAADNAASKPGYEDRNLLALTLAVNRKRIGCDAGYFYDDRGCPVVWAVLPTGQVSWNLPPRYEQHIEESCLDEEWPMGGYDGHDRQLKNTRLVEDVAGRDTRVRGVRPR</sequence>
<name>A0ABD6DHR9_9EURY</name>
<organism evidence="1 2">
    <name type="scientific">Haloarchaeobius litoreus</name>
    <dbReference type="NCBI Taxonomy" id="755306"/>
    <lineage>
        <taxon>Archaea</taxon>
        <taxon>Methanobacteriati</taxon>
        <taxon>Methanobacteriota</taxon>
        <taxon>Stenosarchaea group</taxon>
        <taxon>Halobacteria</taxon>
        <taxon>Halobacteriales</taxon>
        <taxon>Halorubellaceae</taxon>
        <taxon>Haloarchaeobius</taxon>
    </lineage>
</organism>
<comment type="caution">
    <text evidence="1">The sequence shown here is derived from an EMBL/GenBank/DDBJ whole genome shotgun (WGS) entry which is preliminary data.</text>
</comment>
<dbReference type="Proteomes" id="UP001597034">
    <property type="component" value="Unassembled WGS sequence"/>
</dbReference>
<evidence type="ECO:0000313" key="2">
    <source>
        <dbReference type="Proteomes" id="UP001597034"/>
    </source>
</evidence>
<accession>A0ABD6DHR9</accession>
<dbReference type="RefSeq" id="WP_256398912.1">
    <property type="nucleotide sequence ID" value="NZ_JANHJR010000001.1"/>
</dbReference>